<name>A0A1B0AQA4_9MUSC</name>
<proteinExistence type="predicted"/>
<dbReference type="Proteomes" id="UP000092460">
    <property type="component" value="Unassembled WGS sequence"/>
</dbReference>
<dbReference type="VEuPathDB" id="VectorBase:GPPI004714"/>
<evidence type="ECO:0000313" key="3">
    <source>
        <dbReference type="Proteomes" id="UP000092460"/>
    </source>
</evidence>
<evidence type="ECO:0000256" key="1">
    <source>
        <dbReference type="SAM" id="MobiDB-lite"/>
    </source>
</evidence>
<evidence type="ECO:0000313" key="2">
    <source>
        <dbReference type="EnsemblMetazoa" id="GPPI004714-PA"/>
    </source>
</evidence>
<reference evidence="3" key="1">
    <citation type="submission" date="2015-01" db="EMBL/GenBank/DDBJ databases">
        <authorList>
            <person name="Aksoy S."/>
            <person name="Warren W."/>
            <person name="Wilson R.K."/>
        </authorList>
    </citation>
    <scope>NUCLEOTIDE SEQUENCE [LARGE SCALE GENOMIC DNA]</scope>
    <source>
        <strain evidence="3">IAEA</strain>
    </source>
</reference>
<dbReference type="AlphaFoldDB" id="A0A1B0AQA4"/>
<protein>
    <submittedName>
        <fullName evidence="2">Uncharacterized protein</fullName>
    </submittedName>
</protein>
<feature type="region of interest" description="Disordered" evidence="1">
    <location>
        <begin position="103"/>
        <end position="139"/>
    </location>
</feature>
<dbReference type="EMBL" id="JXJN01001767">
    <property type="status" value="NOT_ANNOTATED_CDS"/>
    <property type="molecule type" value="Genomic_DNA"/>
</dbReference>
<sequence>SFNFFIYAATATKTLNAPATIGLIKSKSGCFGLMTSDLNNELKNRLKSSEHATVTNLRKSCTTSDTKLSLETDQTATTTTTTTTAALHDDTVSLVRNLSSLGKLPTERRLAPSSGGDGNDNETEIASTSEGESSGGREISEIIKNSAIARRRKLADGQFKANVKNNFSQPQLPPPPPPPPPLLLLPPLPTSTAQFWPYNKQFMFYRQKQQYRHVEAPKAKAFIENNL</sequence>
<keyword evidence="3" id="KW-1185">Reference proteome</keyword>
<dbReference type="EnsemblMetazoa" id="GPPI004714-RA">
    <property type="protein sequence ID" value="GPPI004714-PA"/>
    <property type="gene ID" value="GPPI004714"/>
</dbReference>
<accession>A0A1B0AQA4</accession>
<organism evidence="2 3">
    <name type="scientific">Glossina palpalis gambiensis</name>
    <dbReference type="NCBI Taxonomy" id="67801"/>
    <lineage>
        <taxon>Eukaryota</taxon>
        <taxon>Metazoa</taxon>
        <taxon>Ecdysozoa</taxon>
        <taxon>Arthropoda</taxon>
        <taxon>Hexapoda</taxon>
        <taxon>Insecta</taxon>
        <taxon>Pterygota</taxon>
        <taxon>Neoptera</taxon>
        <taxon>Endopterygota</taxon>
        <taxon>Diptera</taxon>
        <taxon>Brachycera</taxon>
        <taxon>Muscomorpha</taxon>
        <taxon>Hippoboscoidea</taxon>
        <taxon>Glossinidae</taxon>
        <taxon>Glossina</taxon>
    </lineage>
</organism>
<reference evidence="2" key="2">
    <citation type="submission" date="2020-05" db="UniProtKB">
        <authorList>
            <consortium name="EnsemblMetazoa"/>
        </authorList>
    </citation>
    <scope>IDENTIFICATION</scope>
    <source>
        <strain evidence="2">IAEA</strain>
    </source>
</reference>